<dbReference type="PANTHER" id="PTHR10281:SF115">
    <property type="entry name" value="BINDING PROTEIN, PUTATIVE (AFU_ORTHOLOGUE AFUA_4G06240)-RELATED"/>
    <property type="match status" value="1"/>
</dbReference>
<keyword evidence="6" id="KW-1185">Reference proteome</keyword>
<dbReference type="SMART" id="SM01117">
    <property type="entry name" value="Cyt-b5"/>
    <property type="match status" value="1"/>
</dbReference>
<dbReference type="GO" id="GO:0005783">
    <property type="term" value="C:endoplasmic reticulum"/>
    <property type="evidence" value="ECO:0007669"/>
    <property type="project" value="TreeGrafter"/>
</dbReference>
<protein>
    <submittedName>
        <fullName evidence="5">Putative steroid-binding protein 3</fullName>
    </submittedName>
</protein>
<dbReference type="GO" id="GO:0016020">
    <property type="term" value="C:membrane"/>
    <property type="evidence" value="ECO:0007669"/>
    <property type="project" value="TreeGrafter"/>
</dbReference>
<organism evidence="5 6">
    <name type="scientific">Grifola frondosa</name>
    <name type="common">Maitake</name>
    <name type="synonym">Polyporus frondosus</name>
    <dbReference type="NCBI Taxonomy" id="5627"/>
    <lineage>
        <taxon>Eukaryota</taxon>
        <taxon>Fungi</taxon>
        <taxon>Dikarya</taxon>
        <taxon>Basidiomycota</taxon>
        <taxon>Agaricomycotina</taxon>
        <taxon>Agaricomycetes</taxon>
        <taxon>Polyporales</taxon>
        <taxon>Grifolaceae</taxon>
        <taxon>Grifola</taxon>
    </lineage>
</organism>
<feature type="region of interest" description="Disordered" evidence="2">
    <location>
        <begin position="55"/>
        <end position="77"/>
    </location>
</feature>
<dbReference type="EMBL" id="LUGG01000013">
    <property type="protein sequence ID" value="OBZ70969.1"/>
    <property type="molecule type" value="Genomic_DNA"/>
</dbReference>
<evidence type="ECO:0000259" key="4">
    <source>
        <dbReference type="SMART" id="SM01117"/>
    </source>
</evidence>
<dbReference type="InterPro" id="IPR036400">
    <property type="entry name" value="Cyt_B5-like_heme/steroid_sf"/>
</dbReference>
<dbReference type="Gene3D" id="3.10.120.10">
    <property type="entry name" value="Cytochrome b5-like heme/steroid binding domain"/>
    <property type="match status" value="1"/>
</dbReference>
<dbReference type="InterPro" id="IPR001199">
    <property type="entry name" value="Cyt_B5-like_heme/steroid-bd"/>
</dbReference>
<evidence type="ECO:0000313" key="5">
    <source>
        <dbReference type="EMBL" id="OBZ70969.1"/>
    </source>
</evidence>
<evidence type="ECO:0000256" key="1">
    <source>
        <dbReference type="ARBA" id="ARBA00038357"/>
    </source>
</evidence>
<dbReference type="Pfam" id="PF00173">
    <property type="entry name" value="Cyt-b5"/>
    <property type="match status" value="1"/>
</dbReference>
<keyword evidence="3" id="KW-0812">Transmembrane</keyword>
<gene>
    <name evidence="5" type="primary">MP3</name>
    <name evidence="5" type="ORF">A0H81_09302</name>
</gene>
<evidence type="ECO:0000256" key="3">
    <source>
        <dbReference type="SAM" id="Phobius"/>
    </source>
</evidence>
<feature type="transmembrane region" description="Helical" evidence="3">
    <location>
        <begin position="184"/>
        <end position="204"/>
    </location>
</feature>
<comment type="caution">
    <text evidence="5">The sequence shown here is derived from an EMBL/GenBank/DDBJ whole genome shotgun (WGS) entry which is preliminary data.</text>
</comment>
<proteinExistence type="inferred from homology"/>
<dbReference type="STRING" id="5627.A0A1C7M3P1"/>
<dbReference type="FunFam" id="3.10.120.10:FF:000003">
    <property type="entry name" value="membrane-associated progesterone receptor component 1"/>
    <property type="match status" value="1"/>
</dbReference>
<accession>A0A1C7M3P1</accession>
<dbReference type="PANTHER" id="PTHR10281">
    <property type="entry name" value="MEMBRANE-ASSOCIATED PROGESTERONE RECEPTOR COMPONENT-RELATED"/>
    <property type="match status" value="1"/>
</dbReference>
<name>A0A1C7M3P1_GRIFR</name>
<feature type="transmembrane region" description="Helical" evidence="3">
    <location>
        <begin position="20"/>
        <end position="44"/>
    </location>
</feature>
<keyword evidence="3" id="KW-0472">Membrane</keyword>
<dbReference type="Proteomes" id="UP000092993">
    <property type="component" value="Unassembled WGS sequence"/>
</dbReference>
<dbReference type="OrthoDB" id="899at2759"/>
<keyword evidence="3" id="KW-1133">Transmembrane helix</keyword>
<evidence type="ECO:0000256" key="2">
    <source>
        <dbReference type="SAM" id="MobiDB-lite"/>
    </source>
</evidence>
<dbReference type="AlphaFoldDB" id="A0A1C7M3P1"/>
<dbReference type="InterPro" id="IPR050577">
    <property type="entry name" value="MAPR/NEUFC/NENF-like"/>
</dbReference>
<feature type="domain" description="Cytochrome b5 heme-binding" evidence="4">
    <location>
        <begin position="87"/>
        <end position="183"/>
    </location>
</feature>
<sequence>MLKESRDHVGPKPSFPVSQQVIVIAMFAALVITFALALPFVYVLHSVLSRTAPPSLEAVPSRAPEEKPKSIMQPARTDLVPPKDDPFTVDQLKAFDGTDLSKPIYVAIKGTVFDVSHKVDTYGKGKSYNLFAGKDASRALGMSSLKEEDAVSDYSTLSESDLKTLNDWHDFFSKRYNIVGKAHYRGYIVYSVFLVLISCCMRLIDTICIVSGMLKNALLSEPCITLGSARDLNFIFSSDFLSEVKSV</sequence>
<dbReference type="GO" id="GO:0020037">
    <property type="term" value="F:heme binding"/>
    <property type="evidence" value="ECO:0007669"/>
    <property type="project" value="UniProtKB-ARBA"/>
</dbReference>
<evidence type="ECO:0000313" key="6">
    <source>
        <dbReference type="Proteomes" id="UP000092993"/>
    </source>
</evidence>
<reference evidence="5 6" key="1">
    <citation type="submission" date="2016-03" db="EMBL/GenBank/DDBJ databases">
        <title>Whole genome sequencing of Grifola frondosa 9006-11.</title>
        <authorList>
            <person name="Min B."/>
            <person name="Park H."/>
            <person name="Kim J.-G."/>
            <person name="Cho H."/>
            <person name="Oh Y.-L."/>
            <person name="Kong W.-S."/>
            <person name="Choi I.-G."/>
        </authorList>
    </citation>
    <scope>NUCLEOTIDE SEQUENCE [LARGE SCALE GENOMIC DNA]</scope>
    <source>
        <strain evidence="5 6">9006-11</strain>
    </source>
</reference>
<comment type="similarity">
    <text evidence="1">Belongs to the cytochrome b5 family. MAPR subfamily.</text>
</comment>
<dbReference type="SUPFAM" id="SSF55856">
    <property type="entry name" value="Cytochrome b5-like heme/steroid binding domain"/>
    <property type="match status" value="1"/>
</dbReference>